<dbReference type="RefSeq" id="WP_119399130.1">
    <property type="nucleotide sequence ID" value="NZ_QWJJ01000008.1"/>
</dbReference>
<proteinExistence type="predicted"/>
<dbReference type="AlphaFoldDB" id="A0A399J034"/>
<accession>A0A399J034</accession>
<keyword evidence="3" id="KW-1185">Reference proteome</keyword>
<dbReference type="OrthoDB" id="7822309at2"/>
<evidence type="ECO:0000313" key="3">
    <source>
        <dbReference type="Proteomes" id="UP000265848"/>
    </source>
</evidence>
<protein>
    <recommendedName>
        <fullName evidence="4">Peptidase M48 domain-containing protein</fullName>
    </recommendedName>
</protein>
<evidence type="ECO:0008006" key="4">
    <source>
        <dbReference type="Google" id="ProtNLM"/>
    </source>
</evidence>
<reference evidence="2 3" key="1">
    <citation type="submission" date="2018-08" db="EMBL/GenBank/DDBJ databases">
        <title>Pseudooceanicola sediminis CY03 in the family Rhodobacteracea.</title>
        <authorList>
            <person name="Zhang Y.-J."/>
        </authorList>
    </citation>
    <scope>NUCLEOTIDE SEQUENCE [LARGE SCALE GENOMIC DNA]</scope>
    <source>
        <strain evidence="2 3">CY03</strain>
    </source>
</reference>
<organism evidence="2 3">
    <name type="scientific">Pseudooceanicola sediminis</name>
    <dbReference type="NCBI Taxonomy" id="2211117"/>
    <lineage>
        <taxon>Bacteria</taxon>
        <taxon>Pseudomonadati</taxon>
        <taxon>Pseudomonadota</taxon>
        <taxon>Alphaproteobacteria</taxon>
        <taxon>Rhodobacterales</taxon>
        <taxon>Paracoccaceae</taxon>
        <taxon>Pseudooceanicola</taxon>
    </lineage>
</organism>
<sequence length="347" mass="37431">MTALEKYQRLEAAALWREAPDAQRRDVIVSIGEATLMIADLQDRPLTHWSIAALARANPGEMPALYHPDGDPGETLELGADEAEMIEALEKLRSTIERRRPRKGRLRLWMVLVFVAVIAGFGYLWLPGALERQALAVLPQVKRDEIGAKLFSKVQTLTGAPCGAAGGDIALQRLAERLRGSNGALPQLFVVRSGVPETAHLPGGIVLLNRAMVEDFEDPEVTAGYIVAERLRAAARDPIARLLDEAGTAAVLRLLTTGEISDDILRAHARTLINAAPAKLSDDTLISGFTAAGIQTRPYAAAHGLGVQSTRATDMLKLIEADPFPNGAPAPVLRDSDWLRLQGICGN</sequence>
<name>A0A399J034_9RHOB</name>
<gene>
    <name evidence="2" type="ORF">DL237_11105</name>
</gene>
<dbReference type="EMBL" id="QWJJ01000008">
    <property type="protein sequence ID" value="RII38783.1"/>
    <property type="molecule type" value="Genomic_DNA"/>
</dbReference>
<keyword evidence="1" id="KW-1133">Transmembrane helix</keyword>
<keyword evidence="1" id="KW-0812">Transmembrane</keyword>
<evidence type="ECO:0000256" key="1">
    <source>
        <dbReference type="SAM" id="Phobius"/>
    </source>
</evidence>
<comment type="caution">
    <text evidence="2">The sequence shown here is derived from an EMBL/GenBank/DDBJ whole genome shotgun (WGS) entry which is preliminary data.</text>
</comment>
<keyword evidence="1" id="KW-0472">Membrane</keyword>
<evidence type="ECO:0000313" key="2">
    <source>
        <dbReference type="EMBL" id="RII38783.1"/>
    </source>
</evidence>
<feature type="transmembrane region" description="Helical" evidence="1">
    <location>
        <begin position="108"/>
        <end position="126"/>
    </location>
</feature>
<dbReference type="Proteomes" id="UP000265848">
    <property type="component" value="Unassembled WGS sequence"/>
</dbReference>